<keyword evidence="2" id="KW-0964">Secreted</keyword>
<dbReference type="InterPro" id="IPR001254">
    <property type="entry name" value="Trypsin_dom"/>
</dbReference>
<comment type="caution">
    <text evidence="7">The sequence shown here is derived from an EMBL/GenBank/DDBJ whole genome shotgun (WGS) entry which is preliminary data.</text>
</comment>
<evidence type="ECO:0000256" key="1">
    <source>
        <dbReference type="ARBA" id="ARBA00004613"/>
    </source>
</evidence>
<feature type="non-terminal residue" evidence="7">
    <location>
        <position position="280"/>
    </location>
</feature>
<dbReference type="PANTHER" id="PTHR24258:SF129">
    <property type="entry name" value="LP15124P-RELATED"/>
    <property type="match status" value="1"/>
</dbReference>
<dbReference type="InterPro" id="IPR009003">
    <property type="entry name" value="Peptidase_S1_PA"/>
</dbReference>
<proteinExistence type="predicted"/>
<dbReference type="InterPro" id="IPR001314">
    <property type="entry name" value="Peptidase_S1A"/>
</dbReference>
<dbReference type="OrthoDB" id="6261922at2759"/>
<accession>A0A0T6BED5</accession>
<feature type="domain" description="Peptidase S1" evidence="6">
    <location>
        <begin position="44"/>
        <end position="280"/>
    </location>
</feature>
<dbReference type="Gene3D" id="2.40.10.10">
    <property type="entry name" value="Trypsin-like serine proteases"/>
    <property type="match status" value="2"/>
</dbReference>
<dbReference type="AlphaFoldDB" id="A0A0T6BED5"/>
<keyword evidence="3" id="KW-1015">Disulfide bond</keyword>
<organism evidence="7 8">
    <name type="scientific">Oryctes borbonicus</name>
    <dbReference type="NCBI Taxonomy" id="1629725"/>
    <lineage>
        <taxon>Eukaryota</taxon>
        <taxon>Metazoa</taxon>
        <taxon>Ecdysozoa</taxon>
        <taxon>Arthropoda</taxon>
        <taxon>Hexapoda</taxon>
        <taxon>Insecta</taxon>
        <taxon>Pterygota</taxon>
        <taxon>Neoptera</taxon>
        <taxon>Endopterygota</taxon>
        <taxon>Coleoptera</taxon>
        <taxon>Polyphaga</taxon>
        <taxon>Scarabaeiformia</taxon>
        <taxon>Scarabaeidae</taxon>
        <taxon>Dynastinae</taxon>
        <taxon>Oryctes</taxon>
    </lineage>
</organism>
<dbReference type="Proteomes" id="UP000051574">
    <property type="component" value="Unassembled WGS sequence"/>
</dbReference>
<dbReference type="Pfam" id="PF00089">
    <property type="entry name" value="Trypsin"/>
    <property type="match status" value="1"/>
</dbReference>
<evidence type="ECO:0000256" key="4">
    <source>
        <dbReference type="ARBA" id="ARBA00068096"/>
    </source>
</evidence>
<reference evidence="7 8" key="1">
    <citation type="submission" date="2015-09" db="EMBL/GenBank/DDBJ databases">
        <title>Draft genome of the scarab beetle Oryctes borbonicus.</title>
        <authorList>
            <person name="Meyer J.M."/>
            <person name="Markov G.V."/>
            <person name="Baskaran P."/>
            <person name="Herrmann M."/>
            <person name="Sommer R.J."/>
            <person name="Roedelsperger C."/>
        </authorList>
    </citation>
    <scope>NUCLEOTIDE SEQUENCE [LARGE SCALE GENOMIC DNA]</scope>
    <source>
        <strain evidence="7">OB123</strain>
        <tissue evidence="7">Whole animal</tissue>
    </source>
</reference>
<comment type="subcellular location">
    <subcellularLocation>
        <location evidence="1">Secreted</location>
    </subcellularLocation>
</comment>
<sequence length="280" mass="30461">MDVCCNLPEGGVLPTTTPAPSPPPPILKPSFCGIRNDRGLDFKITGHTNEAEYGEFPWMLALLKTDFDPSVDETQFLCGASLIAPSVVLTGAHCVNNFQNDLTKIKIRAGEWDAVSEKERLPYQERNIKQIIIHNQFNAKIVVNDVALLVLERAFVQAENIGTICLPQNGQVFSSKECFASGWGKREFGRKNKYSSILKKIQLPMVPRDKCQVDLRSTRLGANFILDKTFVCAGGETGQDTCTGDGGSPLVCPDPSNPSKYMQVGIVAWGVGCGGENVPG</sequence>
<dbReference type="SUPFAM" id="SSF50494">
    <property type="entry name" value="Trypsin-like serine proteases"/>
    <property type="match status" value="1"/>
</dbReference>
<evidence type="ECO:0000256" key="3">
    <source>
        <dbReference type="ARBA" id="ARBA00023157"/>
    </source>
</evidence>
<dbReference type="CDD" id="cd00190">
    <property type="entry name" value="Tryp_SPc"/>
    <property type="match status" value="1"/>
</dbReference>
<dbReference type="EMBL" id="LJIG01001261">
    <property type="protein sequence ID" value="KRT85679.1"/>
    <property type="molecule type" value="Genomic_DNA"/>
</dbReference>
<dbReference type="SMART" id="SM00020">
    <property type="entry name" value="Tryp_SPc"/>
    <property type="match status" value="1"/>
</dbReference>
<keyword evidence="8" id="KW-1185">Reference proteome</keyword>
<dbReference type="FunFam" id="2.40.10.10:FF:000038">
    <property type="entry name" value="Serine protease"/>
    <property type="match status" value="1"/>
</dbReference>
<evidence type="ECO:0000259" key="6">
    <source>
        <dbReference type="PROSITE" id="PS50240"/>
    </source>
</evidence>
<evidence type="ECO:0000313" key="8">
    <source>
        <dbReference type="Proteomes" id="UP000051574"/>
    </source>
</evidence>
<dbReference type="GO" id="GO:0006508">
    <property type="term" value="P:proteolysis"/>
    <property type="evidence" value="ECO:0007669"/>
    <property type="project" value="InterPro"/>
</dbReference>
<gene>
    <name evidence="7" type="ORF">AMK59_461</name>
</gene>
<dbReference type="InterPro" id="IPR043504">
    <property type="entry name" value="Peptidase_S1_PA_chymotrypsin"/>
</dbReference>
<evidence type="ECO:0000256" key="5">
    <source>
        <dbReference type="ARBA" id="ARBA00076468"/>
    </source>
</evidence>
<dbReference type="PANTHER" id="PTHR24258">
    <property type="entry name" value="SERINE PROTEASE-RELATED"/>
    <property type="match status" value="1"/>
</dbReference>
<dbReference type="PRINTS" id="PR00722">
    <property type="entry name" value="CHYMOTRYPSIN"/>
</dbReference>
<evidence type="ECO:0000256" key="2">
    <source>
        <dbReference type="ARBA" id="ARBA00022525"/>
    </source>
</evidence>
<dbReference type="GO" id="GO:0005576">
    <property type="term" value="C:extracellular region"/>
    <property type="evidence" value="ECO:0007669"/>
    <property type="project" value="UniProtKB-SubCell"/>
</dbReference>
<dbReference type="PROSITE" id="PS50240">
    <property type="entry name" value="TRYPSIN_DOM"/>
    <property type="match status" value="1"/>
</dbReference>
<protein>
    <recommendedName>
        <fullName evidence="4">Phenoloxidase-activating factor 2</fullName>
    </recommendedName>
    <alternativeName>
        <fullName evidence="5">Prophenoloxidase-activating factor II</fullName>
    </alternativeName>
</protein>
<dbReference type="GO" id="GO:0004252">
    <property type="term" value="F:serine-type endopeptidase activity"/>
    <property type="evidence" value="ECO:0007669"/>
    <property type="project" value="InterPro"/>
</dbReference>
<name>A0A0T6BED5_9SCAR</name>
<evidence type="ECO:0000313" key="7">
    <source>
        <dbReference type="EMBL" id="KRT85679.1"/>
    </source>
</evidence>